<evidence type="ECO:0000313" key="3">
    <source>
        <dbReference type="Proteomes" id="UP000246744"/>
    </source>
</evidence>
<evidence type="ECO:0008006" key="4">
    <source>
        <dbReference type="Google" id="ProtNLM"/>
    </source>
</evidence>
<organism evidence="2 3">
    <name type="scientific">Mangrovibacter plantisponsor</name>
    <dbReference type="NCBI Taxonomy" id="451513"/>
    <lineage>
        <taxon>Bacteria</taxon>
        <taxon>Pseudomonadati</taxon>
        <taxon>Pseudomonadota</taxon>
        <taxon>Gammaproteobacteria</taxon>
        <taxon>Enterobacterales</taxon>
        <taxon>Enterobacteriaceae</taxon>
        <taxon>Mangrovibacter</taxon>
    </lineage>
</organism>
<evidence type="ECO:0000313" key="2">
    <source>
        <dbReference type="EMBL" id="PWW06913.1"/>
    </source>
</evidence>
<evidence type="ECO:0000256" key="1">
    <source>
        <dbReference type="SAM" id="SignalP"/>
    </source>
</evidence>
<dbReference type="CDD" id="cd18773">
    <property type="entry name" value="PDC1_HK_sensor"/>
    <property type="match status" value="1"/>
</dbReference>
<sequence>MKKSIACGLFCASLLLPLTGSANEYSGAITKLADTDIKSWISSPEIINAVKAQNQKNSGLTAADINKMDKEWTSEVTQKEKPLIDKVLNNPLSAFLRKKLDDSNGVYTEIFVMDDKGLNVGQSNITSDYWQGDEAKWQQTYAKGPGSINISEVDEDESTQTYQSQLSLPIVDPDTGKAIGAITIGINVNAL</sequence>
<keyword evidence="1" id="KW-0732">Signal</keyword>
<feature type="signal peptide" evidence="1">
    <location>
        <begin position="1"/>
        <end position="22"/>
    </location>
</feature>
<dbReference type="Proteomes" id="UP000246744">
    <property type="component" value="Unassembled WGS sequence"/>
</dbReference>
<dbReference type="RefSeq" id="WP_110026578.1">
    <property type="nucleotide sequence ID" value="NZ_QGTS01000009.1"/>
</dbReference>
<accession>A0A317PXH2</accession>
<dbReference type="OrthoDB" id="195732at2"/>
<gene>
    <name evidence="2" type="ORF">DES37_10931</name>
</gene>
<proteinExistence type="predicted"/>
<feature type="chain" id="PRO_5016285048" description="Cache domain-containing protein" evidence="1">
    <location>
        <begin position="23"/>
        <end position="191"/>
    </location>
</feature>
<protein>
    <recommendedName>
        <fullName evidence="4">Cache domain-containing protein</fullName>
    </recommendedName>
</protein>
<reference evidence="2 3" key="1">
    <citation type="submission" date="2018-05" db="EMBL/GenBank/DDBJ databases">
        <title>Genomic Encyclopedia of Type Strains, Phase IV (KMG-IV): sequencing the most valuable type-strain genomes for metagenomic binning, comparative biology and taxonomic classification.</title>
        <authorList>
            <person name="Goeker M."/>
        </authorList>
    </citation>
    <scope>NUCLEOTIDE SEQUENCE [LARGE SCALE GENOMIC DNA]</scope>
    <source>
        <strain evidence="2 3">DSM 19579</strain>
    </source>
</reference>
<comment type="caution">
    <text evidence="2">The sequence shown here is derived from an EMBL/GenBank/DDBJ whole genome shotgun (WGS) entry which is preliminary data.</text>
</comment>
<name>A0A317PXH2_9ENTR</name>
<keyword evidence="3" id="KW-1185">Reference proteome</keyword>
<dbReference type="EMBL" id="QGTS01000009">
    <property type="protein sequence ID" value="PWW06913.1"/>
    <property type="molecule type" value="Genomic_DNA"/>
</dbReference>
<dbReference type="AlphaFoldDB" id="A0A317PXH2"/>